<dbReference type="InterPro" id="IPR036388">
    <property type="entry name" value="WH-like_DNA-bd_sf"/>
</dbReference>
<dbReference type="GO" id="GO:0043531">
    <property type="term" value="F:ADP binding"/>
    <property type="evidence" value="ECO:0007669"/>
    <property type="project" value="InterPro"/>
</dbReference>
<dbReference type="AlphaFoldDB" id="A0A059PZE7"/>
<dbReference type="Pfam" id="PF23559">
    <property type="entry name" value="WHD_DRP"/>
    <property type="match status" value="1"/>
</dbReference>
<evidence type="ECO:0000259" key="3">
    <source>
        <dbReference type="Pfam" id="PF00931"/>
    </source>
</evidence>
<keyword evidence="1" id="KW-0677">Repeat</keyword>
<keyword evidence="2" id="KW-0611">Plant defense</keyword>
<dbReference type="InterPro" id="IPR027417">
    <property type="entry name" value="P-loop_NTPase"/>
</dbReference>
<dbReference type="PANTHER" id="PTHR23155:SF1171">
    <property type="entry name" value="OS01G0799100 PROTEIN"/>
    <property type="match status" value="1"/>
</dbReference>
<reference evidence="5" key="1">
    <citation type="submission" date="2013-05" db="EMBL/GenBank/DDBJ databases">
        <title>Building the sugarcane genome for biotechnology and identifying evolutionary trends.</title>
        <authorList>
            <person name="De Setta N."/>
            <person name="Monteiro-Vitorello C.B."/>
            <person name="Metcalfe C.J."/>
            <person name="Cruz G.M.Q."/>
            <person name="Del Bem L.E."/>
            <person name="Vicentini R."/>
            <person name="Nogueira F.T.S."/>
            <person name="Campos R.A."/>
            <person name="Nunes S.L."/>
            <person name="Turrini P.C.G."/>
            <person name="Vieira A.P."/>
            <person name="Cruz E.A.O."/>
            <person name="Correa T.C.S."/>
            <person name="Hotta C.T."/>
            <person name="de Mello-Varani A."/>
            <person name="Vautrin S."/>
            <person name="Trindade A.S."/>
            <person name="Vilela M.M."/>
            <person name="Horta C.L."/>
            <person name="Sato P.M."/>
            <person name="de Andrade R.F."/>
            <person name="Nishiyama M.Y."/>
            <person name="Cardoso-Silva C.B."/>
            <person name="Scortecci K.C."/>
            <person name="Garcia A.A.F."/>
            <person name="Carneiro M.S."/>
            <person name="Kim C."/>
            <person name="Paterson A.H."/>
            <person name="Berges H."/>
            <person name="D'Hont A."/>
            <person name="de-Souza A.P."/>
            <person name="Souza G.M."/>
            <person name="Vincentz M."/>
            <person name="Kitajima J.P."/>
            <person name="Van Sluys M.-A."/>
        </authorList>
    </citation>
    <scope>NUCLEOTIDE SEQUENCE</scope>
</reference>
<dbReference type="Gene3D" id="3.40.50.300">
    <property type="entry name" value="P-loop containing nucleotide triphosphate hydrolases"/>
    <property type="match status" value="1"/>
</dbReference>
<accession>A0A059PZE7</accession>
<protein>
    <submittedName>
        <fullName evidence="5">Uncharacterized protein</fullName>
    </submittedName>
</protein>
<feature type="domain" description="NB-ARC" evidence="3">
    <location>
        <begin position="37"/>
        <end position="193"/>
    </location>
</feature>
<dbReference type="Pfam" id="PF00931">
    <property type="entry name" value="NB-ARC"/>
    <property type="match status" value="1"/>
</dbReference>
<dbReference type="InterPro" id="IPR058922">
    <property type="entry name" value="WHD_DRP"/>
</dbReference>
<dbReference type="Gene3D" id="1.10.10.10">
    <property type="entry name" value="Winged helix-like DNA-binding domain superfamily/Winged helix DNA-binding domain"/>
    <property type="match status" value="1"/>
</dbReference>
<sequence>MASYCCFWRRRRTIRFPSVQIINPGQPISFQDMLGLLVPPGVGVIVIQGIGGSGKTWAAKAAYRAARTSNLFQEYVWVPLSINCSMRQCINKIAASLSCNKGDNLSIERTKAIIKEYLTKRKFLLVLDNSYFTEESILECLGVPRPQRQSFGSKIIVTTRSVRGESIMEPDIVLTPLPLTYEESYDLLREKIGKDFCFAHDLISYCYGMPLTIVLLAGVLCDAPTQEAFDELVAKAHVALGAHISVFHTMERMVKFGYHQLPSDNVRHCLLYCLLFPEHQGIAVKELIWYWIMDGLVQKNIGFDEANHIGKEILDVLINHGMVYLDDNGHIRMHDVVRETVSRYGKDNGYKEQLDCHVRNPIIRLEHLAEYSRRVSLMDTEMECLHGSPRCSFISSLLLRGNYLLKAMSEGFFATWNN</sequence>
<dbReference type="FunFam" id="1.10.10.10:FF:000322">
    <property type="entry name" value="Probable disease resistance protein At1g63360"/>
    <property type="match status" value="1"/>
</dbReference>
<evidence type="ECO:0000259" key="4">
    <source>
        <dbReference type="Pfam" id="PF23559"/>
    </source>
</evidence>
<organism evidence="5">
    <name type="scientific">Saccharum hybrid cultivar R570</name>
    <dbReference type="NCBI Taxonomy" id="131158"/>
    <lineage>
        <taxon>Eukaryota</taxon>
        <taxon>Viridiplantae</taxon>
        <taxon>Streptophyta</taxon>
        <taxon>Embryophyta</taxon>
        <taxon>Tracheophyta</taxon>
        <taxon>Spermatophyta</taxon>
        <taxon>Magnoliopsida</taxon>
        <taxon>Liliopsida</taxon>
        <taxon>Poales</taxon>
        <taxon>Poaceae</taxon>
        <taxon>PACMAD clade</taxon>
        <taxon>Panicoideae</taxon>
        <taxon>Andropogonodae</taxon>
        <taxon>Andropogoneae</taxon>
        <taxon>Saccharinae</taxon>
        <taxon>Saccharum</taxon>
        <taxon>Saccharum officinarum species complex</taxon>
    </lineage>
</organism>
<feature type="domain" description="Disease resistance protein winged helix" evidence="4">
    <location>
        <begin position="275"/>
        <end position="339"/>
    </location>
</feature>
<proteinExistence type="predicted"/>
<dbReference type="InterPro" id="IPR002182">
    <property type="entry name" value="NB-ARC"/>
</dbReference>
<dbReference type="GO" id="GO:0042742">
    <property type="term" value="P:defense response to bacterium"/>
    <property type="evidence" value="ECO:0007669"/>
    <property type="project" value="UniProtKB-ARBA"/>
</dbReference>
<evidence type="ECO:0000256" key="1">
    <source>
        <dbReference type="ARBA" id="ARBA00022737"/>
    </source>
</evidence>
<dbReference type="InterPro" id="IPR044974">
    <property type="entry name" value="Disease_R_plants"/>
</dbReference>
<dbReference type="GO" id="GO:0002758">
    <property type="term" value="P:innate immune response-activating signaling pathway"/>
    <property type="evidence" value="ECO:0007669"/>
    <property type="project" value="UniProtKB-ARBA"/>
</dbReference>
<evidence type="ECO:0000256" key="2">
    <source>
        <dbReference type="ARBA" id="ARBA00022821"/>
    </source>
</evidence>
<dbReference type="GO" id="GO:0009626">
    <property type="term" value="P:plant-type hypersensitive response"/>
    <property type="evidence" value="ECO:0007669"/>
    <property type="project" value="UniProtKB-ARBA"/>
</dbReference>
<gene>
    <name evidence="5" type="ORF">SHCRBa_190_D01_R_410</name>
</gene>
<dbReference type="EMBL" id="KF184730">
    <property type="protein sequence ID" value="AGT16258.1"/>
    <property type="molecule type" value="Genomic_DNA"/>
</dbReference>
<evidence type="ECO:0000313" key="5">
    <source>
        <dbReference type="EMBL" id="AGT16258.1"/>
    </source>
</evidence>
<dbReference type="PANTHER" id="PTHR23155">
    <property type="entry name" value="DISEASE RESISTANCE PROTEIN RP"/>
    <property type="match status" value="1"/>
</dbReference>
<dbReference type="SUPFAM" id="SSF52540">
    <property type="entry name" value="P-loop containing nucleoside triphosphate hydrolases"/>
    <property type="match status" value="1"/>
</dbReference>
<name>A0A059PZE7_9POAL</name>
<dbReference type="PRINTS" id="PR00364">
    <property type="entry name" value="DISEASERSIST"/>
</dbReference>